<comment type="similarity">
    <text evidence="1">Belongs to the SDA1 family.</text>
</comment>
<dbReference type="eggNOG" id="KOG2229">
    <property type="taxonomic scope" value="Eukaryota"/>
</dbReference>
<name>A0A0W4ZIL2_PNEJ7</name>
<dbReference type="InterPro" id="IPR012977">
    <property type="entry name" value="SDA1_N"/>
</dbReference>
<dbReference type="GO" id="GO:0000055">
    <property type="term" value="P:ribosomal large subunit export from nucleus"/>
    <property type="evidence" value="ECO:0007669"/>
    <property type="project" value="UniProtKB-UniRule"/>
</dbReference>
<keyword evidence="1" id="KW-0813">Transport</keyword>
<dbReference type="SUPFAM" id="SSF48371">
    <property type="entry name" value="ARM repeat"/>
    <property type="match status" value="1"/>
</dbReference>
<accession>A0A0W4ZIL2</accession>
<proteinExistence type="inferred from homology"/>
<keyword evidence="6" id="KW-1185">Reference proteome</keyword>
<feature type="domain" description="SDA1 N-terminal" evidence="3">
    <location>
        <begin position="64"/>
        <end position="434"/>
    </location>
</feature>
<dbReference type="Pfam" id="PF08158">
    <property type="entry name" value="SDA1_HEAT"/>
    <property type="match status" value="1"/>
</dbReference>
<dbReference type="AlphaFoldDB" id="A0A0W4ZIL2"/>
<evidence type="ECO:0000313" key="5">
    <source>
        <dbReference type="EMBL" id="KTW28202.1"/>
    </source>
</evidence>
<dbReference type="OrthoDB" id="2196187at2759"/>
<dbReference type="InterPro" id="IPR027312">
    <property type="entry name" value="Sda1"/>
</dbReference>
<comment type="caution">
    <text evidence="5">The sequence shown here is derived from an EMBL/GenBank/DDBJ whole genome shotgun (WGS) entry which is preliminary data.</text>
</comment>
<evidence type="ECO:0000259" key="3">
    <source>
        <dbReference type="Pfam" id="PF08158"/>
    </source>
</evidence>
<comment type="subcellular location">
    <subcellularLocation>
        <location evidence="1">Nucleus</location>
        <location evidence="1">Nucleolus</location>
    </subcellularLocation>
</comment>
<dbReference type="GO" id="GO:0015031">
    <property type="term" value="P:protein transport"/>
    <property type="evidence" value="ECO:0007669"/>
    <property type="project" value="UniProtKB-KW"/>
</dbReference>
<dbReference type="GO" id="GO:0042273">
    <property type="term" value="P:ribosomal large subunit biogenesis"/>
    <property type="evidence" value="ECO:0007669"/>
    <property type="project" value="UniProtKB-UniRule"/>
</dbReference>
<evidence type="ECO:0000313" key="6">
    <source>
        <dbReference type="Proteomes" id="UP000053447"/>
    </source>
</evidence>
<dbReference type="InterPro" id="IPR016024">
    <property type="entry name" value="ARM-type_fold"/>
</dbReference>
<sequence>MAKKKNKAIFLPTNIPKLQNLIKRDPESYKEDFFIQWRHYEAMRDILTENVEQKNENFLNIIIFISQMCTYYPKETKNFPNDIATLLLNFQNNLNNETKEKIIQALILLKNKNVISSNYLLKVIFPILLSSNTKSLHMRIFKAILSEIKNANLKSYNNKINKMGKTILLEIIQKSKEEESSLGIWAVKLCQKLWKLKLWNDAFTVEIMKEAVLHSNIEVIIGGVHFFLNVDSFSFDNSDDDIEDSYQRDINALNHKLSVNKKSKKREREILKTINIKKKKNKKKEEKLHSFTAIQLLQDPQGFAEKLFSKYFSKKNINLILKHKLLLLQLLSKLIGIHKLNVLGIYTFLLKYLNPNQKDVTQFIDCAAHACHDLVPPDEIEPIIEKIANEFINDAVASEIVSVGLNGIRSICSKQPLAIKKELLQNLSEYKKSKHKSVMIAARSLIGLYREIAPEFLKKKDRRKFNTIFTSKKEPLRFGEELDVQKDIKGIEFLKECIKENESNIDNYNDKNDRKNNSKKQENKETIDTNSEKWIDFNNDTIINKTENNTYNSTKIELTEYINNDQEIPKNSSQKTVINEKTNNVFDLHTSTILTPLDFFKLNGFKTQQCILMKNDQNSLKRKFTKHTDNESKEKYCKKGKRHIKNIQKELEDDKKKIARRMKRAKTNHSTTNEKKSRKKNFMMLIHKKSIQKKKKQKLINRQRILKKHIIREKKKY</sequence>
<dbReference type="RefSeq" id="XP_018228764.1">
    <property type="nucleotide sequence ID" value="XM_018374884.1"/>
</dbReference>
<keyword evidence="1" id="KW-0690">Ribosome biogenesis</keyword>
<keyword evidence="1" id="KW-0653">Protein transport</keyword>
<organism evidence="5 6">
    <name type="scientific">Pneumocystis jirovecii (strain RU7)</name>
    <name type="common">Human pneumocystis pneumonia agent</name>
    <dbReference type="NCBI Taxonomy" id="1408657"/>
    <lineage>
        <taxon>Eukaryota</taxon>
        <taxon>Fungi</taxon>
        <taxon>Dikarya</taxon>
        <taxon>Ascomycota</taxon>
        <taxon>Taphrinomycotina</taxon>
        <taxon>Pneumocystomycetes</taxon>
        <taxon>Pneumocystaceae</taxon>
        <taxon>Pneumocystis</taxon>
    </lineage>
</organism>
<comment type="function">
    <text evidence="1">Required for 60S pre-ribosomal subunits export to the cytoplasm.</text>
</comment>
<dbReference type="PANTHER" id="PTHR12730">
    <property type="entry name" value="HSDA/SDA1-RELATED"/>
    <property type="match status" value="1"/>
</dbReference>
<reference evidence="6" key="1">
    <citation type="journal article" date="2016" name="Nat. Commun.">
        <title>Genome analysis of three Pneumocystis species reveals adaptation mechanisms to life exclusively in mammalian hosts.</title>
        <authorList>
            <person name="Ma L."/>
            <person name="Chen Z."/>
            <person name="Huang D.W."/>
            <person name="Kutty G."/>
            <person name="Ishihara M."/>
            <person name="Wang H."/>
            <person name="Abouelleil A."/>
            <person name="Bishop L."/>
            <person name="Davey E."/>
            <person name="Deng R."/>
            <person name="Deng X."/>
            <person name="Fan L."/>
            <person name="Fantoni G."/>
            <person name="Fitzgerald M."/>
            <person name="Gogineni E."/>
            <person name="Goldberg J.M."/>
            <person name="Handley G."/>
            <person name="Hu X."/>
            <person name="Huber C."/>
            <person name="Jiao X."/>
            <person name="Jones K."/>
            <person name="Levin J.Z."/>
            <person name="Liu Y."/>
            <person name="Macdonald P."/>
            <person name="Melnikov A."/>
            <person name="Raley C."/>
            <person name="Sassi M."/>
            <person name="Sherman B.T."/>
            <person name="Song X."/>
            <person name="Sykes S."/>
            <person name="Tran B."/>
            <person name="Walsh L."/>
            <person name="Xia Y."/>
            <person name="Yang J."/>
            <person name="Young S."/>
            <person name="Zeng Q."/>
            <person name="Zheng X."/>
            <person name="Stephens R."/>
            <person name="Nusbaum C."/>
            <person name="Birren B.W."/>
            <person name="Azadi P."/>
            <person name="Lempicki R.A."/>
            <person name="Cuomo C.A."/>
            <person name="Kovacs J.A."/>
        </authorList>
    </citation>
    <scope>NUCLEOTIDE SEQUENCE [LARGE SCALE GENOMIC DNA]</scope>
    <source>
        <strain evidence="6">RU7</strain>
    </source>
</reference>
<dbReference type="STRING" id="1408657.A0A0W4ZIL2"/>
<dbReference type="GeneID" id="28941139"/>
<evidence type="ECO:0000256" key="1">
    <source>
        <dbReference type="RuleBase" id="RU365057"/>
    </source>
</evidence>
<dbReference type="VEuPathDB" id="FungiDB:T551_02621"/>
<evidence type="ECO:0000259" key="4">
    <source>
        <dbReference type="Pfam" id="PF21638"/>
    </source>
</evidence>
<evidence type="ECO:0000256" key="2">
    <source>
        <dbReference type="SAM" id="MobiDB-lite"/>
    </source>
</evidence>
<gene>
    <name evidence="5" type="ORF">T551_02621</name>
</gene>
<dbReference type="Pfam" id="PF21638">
    <property type="entry name" value="SDA1_C"/>
    <property type="match status" value="1"/>
</dbReference>
<dbReference type="Proteomes" id="UP000053447">
    <property type="component" value="Unassembled WGS sequence"/>
</dbReference>
<protein>
    <recommendedName>
        <fullName evidence="1">Protein SDA1</fullName>
    </recommendedName>
</protein>
<keyword evidence="1" id="KW-0539">Nucleus</keyword>
<dbReference type="GO" id="GO:0007089">
    <property type="term" value="P:traversing start control point of mitotic cell cycle"/>
    <property type="evidence" value="ECO:0007669"/>
    <property type="project" value="EnsemblFungi"/>
</dbReference>
<dbReference type="PANTHER" id="PTHR12730:SF0">
    <property type="entry name" value="PROTEIN SDA1 HOMOLOG"/>
    <property type="match status" value="1"/>
</dbReference>
<dbReference type="InterPro" id="IPR048292">
    <property type="entry name" value="SDA1_C"/>
</dbReference>
<feature type="region of interest" description="Disordered" evidence="2">
    <location>
        <begin position="504"/>
        <end position="526"/>
    </location>
</feature>
<dbReference type="GO" id="GO:0005730">
    <property type="term" value="C:nucleolus"/>
    <property type="evidence" value="ECO:0007669"/>
    <property type="project" value="UniProtKB-SubCell"/>
</dbReference>
<feature type="domain" description="SDA1 C-terminal" evidence="4">
    <location>
        <begin position="669"/>
        <end position="716"/>
    </location>
</feature>
<dbReference type="EMBL" id="LFWA01000012">
    <property type="protein sequence ID" value="KTW28202.1"/>
    <property type="molecule type" value="Genomic_DNA"/>
</dbReference>